<dbReference type="Gene3D" id="3.40.250.10">
    <property type="entry name" value="Rhodanese-like domain"/>
    <property type="match status" value="2"/>
</dbReference>
<proteinExistence type="predicted"/>
<dbReference type="Gene3D" id="3.60.15.10">
    <property type="entry name" value="Ribonuclease Z/Hydroxyacylglutathione hydrolase-like"/>
    <property type="match status" value="1"/>
</dbReference>
<dbReference type="EMBL" id="LT629710">
    <property type="protein sequence ID" value="SDO38165.1"/>
    <property type="molecule type" value="Genomic_DNA"/>
</dbReference>
<evidence type="ECO:0000259" key="2">
    <source>
        <dbReference type="PROSITE" id="PS50206"/>
    </source>
</evidence>
<protein>
    <submittedName>
        <fullName evidence="3">Glyoxylase, beta-lactamase superfamily II</fullName>
    </submittedName>
</protein>
<feature type="domain" description="Rhodanese" evidence="2">
    <location>
        <begin position="381"/>
        <end position="467"/>
    </location>
</feature>
<sequence>MRVEVIDTSELGDRSYVVHDGRTAIVVDPQRDVDRVEAILATKALSCEAVLETHIHNDYVTGGYVLAQRTGGAYVLSGADPVDFDRVPVEDGAVLNFGALRVRVIATPGHTDTHLAYVVDQPGSADSPAVFTGGSLLFGSVGRTDLVDPARTEELTHAQYHSARRLSSMLDPDVPVYPTHGFGSFCSSGSATGGDSSTIGAERARNDALTAADEEGFVAALIANLTAYPAYYAHMAPLNRQGPTAMDLSAPKVVGPQQLPHLISAGDWVVDLRERTAYAASHLDGTISIALGAQFATYLGWLMPWGENLTLLGETAEQITDAQRQLARIGIDRPDGAAVGAAEYLAAGRLSSYPRVSFPDAAHALGLGHTHDHGHPHGHHDRNGQVVLDVRRDDERAVGFIPGSAHIPLHSLLARLDEVPPGRLWVHCASGFRASIAASLLARAGREVMYIDDTYDTAVAMGLTSTRIELQDESERDAGLVRG</sequence>
<organism evidence="3 4">
    <name type="scientific">Nakamurella panacisegetis</name>
    <dbReference type="NCBI Taxonomy" id="1090615"/>
    <lineage>
        <taxon>Bacteria</taxon>
        <taxon>Bacillati</taxon>
        <taxon>Actinomycetota</taxon>
        <taxon>Actinomycetes</taxon>
        <taxon>Nakamurellales</taxon>
        <taxon>Nakamurellaceae</taxon>
        <taxon>Nakamurella</taxon>
    </lineage>
</organism>
<dbReference type="Pfam" id="PF00581">
    <property type="entry name" value="Rhodanese"/>
    <property type="match status" value="1"/>
</dbReference>
<dbReference type="RefSeq" id="WP_090474655.1">
    <property type="nucleotide sequence ID" value="NZ_LT629710.1"/>
</dbReference>
<dbReference type="STRING" id="1090615.SAMN04515671_0760"/>
<dbReference type="GO" id="GO:0046872">
    <property type="term" value="F:metal ion binding"/>
    <property type="evidence" value="ECO:0007669"/>
    <property type="project" value="UniProtKB-KW"/>
</dbReference>
<dbReference type="PANTHER" id="PTHR43084:SF1">
    <property type="entry name" value="PERSULFIDE DIOXYGENASE ETHE1, MITOCHONDRIAL"/>
    <property type="match status" value="1"/>
</dbReference>
<dbReference type="AlphaFoldDB" id="A0A1H0J367"/>
<name>A0A1H0J367_9ACTN</name>
<dbReference type="Proteomes" id="UP000198741">
    <property type="component" value="Chromosome I"/>
</dbReference>
<dbReference type="InterPro" id="IPR001763">
    <property type="entry name" value="Rhodanese-like_dom"/>
</dbReference>
<dbReference type="InterPro" id="IPR044528">
    <property type="entry name" value="POD-like_MBL-fold"/>
</dbReference>
<dbReference type="SUPFAM" id="SSF52821">
    <property type="entry name" value="Rhodanese/Cell cycle control phosphatase"/>
    <property type="match status" value="2"/>
</dbReference>
<dbReference type="SMART" id="SM00849">
    <property type="entry name" value="Lactamase_B"/>
    <property type="match status" value="1"/>
</dbReference>
<evidence type="ECO:0000313" key="3">
    <source>
        <dbReference type="EMBL" id="SDO38165.1"/>
    </source>
</evidence>
<dbReference type="CDD" id="cd07724">
    <property type="entry name" value="POD-like_MBL-fold"/>
    <property type="match status" value="1"/>
</dbReference>
<dbReference type="PROSITE" id="PS50206">
    <property type="entry name" value="RHODANESE_3"/>
    <property type="match status" value="1"/>
</dbReference>
<dbReference type="InterPro" id="IPR036873">
    <property type="entry name" value="Rhodanese-like_dom_sf"/>
</dbReference>
<evidence type="ECO:0000256" key="1">
    <source>
        <dbReference type="ARBA" id="ARBA00022723"/>
    </source>
</evidence>
<evidence type="ECO:0000313" key="4">
    <source>
        <dbReference type="Proteomes" id="UP000198741"/>
    </source>
</evidence>
<gene>
    <name evidence="3" type="ORF">SAMN04515671_0760</name>
</gene>
<dbReference type="GO" id="GO:0006749">
    <property type="term" value="P:glutathione metabolic process"/>
    <property type="evidence" value="ECO:0007669"/>
    <property type="project" value="InterPro"/>
</dbReference>
<dbReference type="GO" id="GO:0070813">
    <property type="term" value="P:hydrogen sulfide metabolic process"/>
    <property type="evidence" value="ECO:0007669"/>
    <property type="project" value="TreeGrafter"/>
</dbReference>
<keyword evidence="1" id="KW-0479">Metal-binding</keyword>
<dbReference type="GO" id="GO:0050313">
    <property type="term" value="F:sulfur dioxygenase activity"/>
    <property type="evidence" value="ECO:0007669"/>
    <property type="project" value="InterPro"/>
</dbReference>
<dbReference type="InterPro" id="IPR036866">
    <property type="entry name" value="RibonucZ/Hydroxyglut_hydro"/>
</dbReference>
<dbReference type="SMART" id="SM00450">
    <property type="entry name" value="RHOD"/>
    <property type="match status" value="1"/>
</dbReference>
<dbReference type="PANTHER" id="PTHR43084">
    <property type="entry name" value="PERSULFIDE DIOXYGENASE ETHE1"/>
    <property type="match status" value="1"/>
</dbReference>
<dbReference type="OrthoDB" id="3196337at2"/>
<dbReference type="InterPro" id="IPR001279">
    <property type="entry name" value="Metallo-B-lactamas"/>
</dbReference>
<dbReference type="CDD" id="cd00158">
    <property type="entry name" value="RHOD"/>
    <property type="match status" value="1"/>
</dbReference>
<reference evidence="3 4" key="1">
    <citation type="submission" date="2016-10" db="EMBL/GenBank/DDBJ databases">
        <authorList>
            <person name="de Groot N.N."/>
        </authorList>
    </citation>
    <scope>NUCLEOTIDE SEQUENCE [LARGE SCALE GENOMIC DNA]</scope>
    <source>
        <strain evidence="4">P4-7,KCTC 19426,CECT 7604</strain>
    </source>
</reference>
<dbReference type="InterPro" id="IPR051682">
    <property type="entry name" value="Mito_Persulfide_Diox"/>
</dbReference>
<accession>A0A1H0J367</accession>
<keyword evidence="4" id="KW-1185">Reference proteome</keyword>
<dbReference type="SUPFAM" id="SSF56281">
    <property type="entry name" value="Metallo-hydrolase/oxidoreductase"/>
    <property type="match status" value="1"/>
</dbReference>